<keyword evidence="2" id="KW-1185">Reference proteome</keyword>
<dbReference type="SUPFAM" id="SSF160214">
    <property type="entry name" value="FlaG-like"/>
    <property type="match status" value="1"/>
</dbReference>
<proteinExistence type="predicted"/>
<protein>
    <submittedName>
        <fullName evidence="1">Flagellar protein FlaG</fullName>
    </submittedName>
</protein>
<keyword evidence="1" id="KW-0969">Cilium</keyword>
<sequence length="116" mass="13273">MEVKQTPVIHFSKTSEVQAVEPVKMPIAAEARKTEAAAQEQVTKEVLEHKVDGMNDFLEPTSTAVKFQLHEELNEYYIQVVDTKTDEVLKEIPNRKFLDMYASMTELMGMIVDEKL</sequence>
<comment type="caution">
    <text evidence="1">The sequence shown here is derived from an EMBL/GenBank/DDBJ whole genome shotgun (WGS) entry which is preliminary data.</text>
</comment>
<keyword evidence="1" id="KW-0966">Cell projection</keyword>
<dbReference type="PANTHER" id="PTHR37166">
    <property type="entry name" value="PROTEIN FLAG"/>
    <property type="match status" value="1"/>
</dbReference>
<evidence type="ECO:0000313" key="1">
    <source>
        <dbReference type="EMBL" id="RNF38774.1"/>
    </source>
</evidence>
<organism evidence="1 2">
    <name type="scientific">Planococcus salinus</name>
    <dbReference type="NCBI Taxonomy" id="1848460"/>
    <lineage>
        <taxon>Bacteria</taxon>
        <taxon>Bacillati</taxon>
        <taxon>Bacillota</taxon>
        <taxon>Bacilli</taxon>
        <taxon>Bacillales</taxon>
        <taxon>Caryophanaceae</taxon>
        <taxon>Planococcus</taxon>
    </lineage>
</organism>
<reference evidence="1 2" key="1">
    <citation type="journal article" date="2018" name="Int. J. Syst. Evol. Microbiol.">
        <title>Planococcus salinus sp. nov., a moderately halophilic bacterium isolated from a saline-alkali soil.</title>
        <authorList>
            <person name="Gan L."/>
        </authorList>
    </citation>
    <scope>NUCLEOTIDE SEQUENCE [LARGE SCALE GENOMIC DNA]</scope>
    <source>
        <strain evidence="1 2">LCB217</strain>
    </source>
</reference>
<evidence type="ECO:0000313" key="2">
    <source>
        <dbReference type="Proteomes" id="UP000275473"/>
    </source>
</evidence>
<dbReference type="OrthoDB" id="9799867at2"/>
<name>A0A3M8P6E1_9BACL</name>
<dbReference type="Pfam" id="PF03646">
    <property type="entry name" value="FlaG"/>
    <property type="match status" value="1"/>
</dbReference>
<keyword evidence="1" id="KW-0282">Flagellum</keyword>
<dbReference type="AlphaFoldDB" id="A0A3M8P6E1"/>
<dbReference type="Gene3D" id="3.30.160.170">
    <property type="entry name" value="FlaG-like"/>
    <property type="match status" value="1"/>
</dbReference>
<dbReference type="RefSeq" id="WP_123166113.1">
    <property type="nucleotide sequence ID" value="NZ_RIAX01000010.1"/>
</dbReference>
<dbReference type="InterPro" id="IPR035924">
    <property type="entry name" value="FlaG-like_sf"/>
</dbReference>
<dbReference type="PANTHER" id="PTHR37166:SF1">
    <property type="entry name" value="PROTEIN FLAG"/>
    <property type="match status" value="1"/>
</dbReference>
<dbReference type="EMBL" id="RIAX01000010">
    <property type="protein sequence ID" value="RNF38774.1"/>
    <property type="molecule type" value="Genomic_DNA"/>
</dbReference>
<dbReference type="NCBIfam" id="NF005834">
    <property type="entry name" value="PRK07738.1"/>
    <property type="match status" value="1"/>
</dbReference>
<gene>
    <name evidence="1" type="primary">flaG</name>
    <name evidence="1" type="ORF">EEX84_13150</name>
</gene>
<dbReference type="Proteomes" id="UP000275473">
    <property type="component" value="Unassembled WGS sequence"/>
</dbReference>
<accession>A0A3M8P6E1</accession>
<dbReference type="InterPro" id="IPR005186">
    <property type="entry name" value="FlaG"/>
</dbReference>